<dbReference type="InterPro" id="IPR036249">
    <property type="entry name" value="Thioredoxin-like_sf"/>
</dbReference>
<dbReference type="OrthoDB" id="9781543at2"/>
<gene>
    <name evidence="1" type="ORF">A4W93_19455</name>
</gene>
<name>A0A1W6LCC6_9BURK</name>
<dbReference type="SUPFAM" id="SSF52833">
    <property type="entry name" value="Thioredoxin-like"/>
    <property type="match status" value="1"/>
</dbReference>
<dbReference type="STRING" id="946333.A4W93_19455"/>
<dbReference type="RefSeq" id="WP_085752197.1">
    <property type="nucleotide sequence ID" value="NZ_BSPR01000006.1"/>
</dbReference>
<dbReference type="PANTHER" id="PTHR43640:SF1">
    <property type="entry name" value="THIOREDOXIN-DEPENDENT PEROXIREDOXIN"/>
    <property type="match status" value="1"/>
</dbReference>
<dbReference type="EMBL" id="CP015118">
    <property type="protein sequence ID" value="ARN21902.1"/>
    <property type="molecule type" value="Genomic_DNA"/>
</dbReference>
<protein>
    <submittedName>
        <fullName evidence="1">Alkyl hydroperoxide reductase</fullName>
    </submittedName>
</protein>
<dbReference type="GO" id="GO:0016209">
    <property type="term" value="F:antioxidant activity"/>
    <property type="evidence" value="ECO:0007669"/>
    <property type="project" value="InterPro"/>
</dbReference>
<keyword evidence="2" id="KW-1185">Reference proteome</keyword>
<proteinExistence type="predicted"/>
<dbReference type="Proteomes" id="UP000193427">
    <property type="component" value="Chromosome"/>
</dbReference>
<dbReference type="AlphaFoldDB" id="A0A1W6LCC6"/>
<dbReference type="InterPro" id="IPR000866">
    <property type="entry name" value="AhpC/TSA"/>
</dbReference>
<dbReference type="KEGG" id="rgu:A4W93_19455"/>
<evidence type="ECO:0000313" key="2">
    <source>
        <dbReference type="Proteomes" id="UP000193427"/>
    </source>
</evidence>
<reference evidence="1 2" key="1">
    <citation type="submission" date="2016-04" db="EMBL/GenBank/DDBJ databases">
        <title>Complete genome sequence of natural rubber-degrading, novel Gram-negative bacterium, Rhizobacter gummiphilus strain NS21.</title>
        <authorList>
            <person name="Tabata M."/>
            <person name="Kasai D."/>
            <person name="Fukuda M."/>
        </authorList>
    </citation>
    <scope>NUCLEOTIDE SEQUENCE [LARGE SCALE GENOMIC DNA]</scope>
    <source>
        <strain evidence="1 2">NS21</strain>
    </source>
</reference>
<sequence length="200" mass="20850">MKNHWKLGVLGVALLAASGAMAQAAVGKPAPAFTATDLAGKPVALSDFKGKFVVLEWTNPECPFVKKHYDSGNLPATQKDATAKGVVWLSIQTVPSADPKARTELQSWQATKHAAATASVIDDGSIGKAYRAATTPHMYIVDPKGQLIYAGAIDSKPTSNPADIAGATNYVNQALGEALAGKPVSQPVTKAYGCTVKYPT</sequence>
<accession>A0A1W6LCC6</accession>
<dbReference type="Gene3D" id="3.40.30.10">
    <property type="entry name" value="Glutaredoxin"/>
    <property type="match status" value="1"/>
</dbReference>
<dbReference type="PROSITE" id="PS51352">
    <property type="entry name" value="THIOREDOXIN_2"/>
    <property type="match status" value="1"/>
</dbReference>
<dbReference type="GO" id="GO:0016491">
    <property type="term" value="F:oxidoreductase activity"/>
    <property type="evidence" value="ECO:0007669"/>
    <property type="project" value="InterPro"/>
</dbReference>
<dbReference type="PANTHER" id="PTHR43640">
    <property type="entry name" value="OS07G0260300 PROTEIN"/>
    <property type="match status" value="1"/>
</dbReference>
<dbReference type="InterPro" id="IPR047262">
    <property type="entry name" value="PRX-like1"/>
</dbReference>
<organism evidence="1 2">
    <name type="scientific">Piscinibacter gummiphilus</name>
    <dbReference type="NCBI Taxonomy" id="946333"/>
    <lineage>
        <taxon>Bacteria</taxon>
        <taxon>Pseudomonadati</taxon>
        <taxon>Pseudomonadota</taxon>
        <taxon>Betaproteobacteria</taxon>
        <taxon>Burkholderiales</taxon>
        <taxon>Sphaerotilaceae</taxon>
        <taxon>Piscinibacter</taxon>
    </lineage>
</organism>
<evidence type="ECO:0000313" key="1">
    <source>
        <dbReference type="EMBL" id="ARN21902.1"/>
    </source>
</evidence>
<dbReference type="InterPro" id="IPR013766">
    <property type="entry name" value="Thioredoxin_domain"/>
</dbReference>
<dbReference type="Pfam" id="PF00578">
    <property type="entry name" value="AhpC-TSA"/>
    <property type="match status" value="1"/>
</dbReference>